<dbReference type="EMBL" id="JAACXV010014079">
    <property type="protein sequence ID" value="KAF7270573.1"/>
    <property type="molecule type" value="Genomic_DNA"/>
</dbReference>
<keyword evidence="4" id="KW-0863">Zinc-finger</keyword>
<evidence type="ECO:0000256" key="7">
    <source>
        <dbReference type="ARBA" id="ARBA00023125"/>
    </source>
</evidence>
<dbReference type="AlphaFoldDB" id="A0A834I0T7"/>
<keyword evidence="3" id="KW-0479">Metal-binding</keyword>
<dbReference type="GO" id="GO:0042790">
    <property type="term" value="P:nucleolar large rRNA transcription by RNA polymerase I"/>
    <property type="evidence" value="ECO:0007669"/>
    <property type="project" value="TreeGrafter"/>
</dbReference>
<evidence type="ECO:0000256" key="5">
    <source>
        <dbReference type="ARBA" id="ARBA00022833"/>
    </source>
</evidence>
<accession>A0A834I0T7</accession>
<protein>
    <recommendedName>
        <fullName evidence="10">Rrn7/TAF1B C-terminal cyclin domain-containing protein</fullName>
    </recommendedName>
</protein>
<evidence type="ECO:0000256" key="9">
    <source>
        <dbReference type="ARBA" id="ARBA00023242"/>
    </source>
</evidence>
<reference evidence="11" key="1">
    <citation type="submission" date="2020-08" db="EMBL/GenBank/DDBJ databases">
        <title>Genome sequencing and assembly of the red palm weevil Rhynchophorus ferrugineus.</title>
        <authorList>
            <person name="Dias G.B."/>
            <person name="Bergman C.M."/>
            <person name="Manee M."/>
        </authorList>
    </citation>
    <scope>NUCLEOTIDE SEQUENCE</scope>
    <source>
        <strain evidence="11">AA-2017</strain>
        <tissue evidence="11">Whole larva</tissue>
    </source>
</reference>
<comment type="caution">
    <text evidence="11">The sequence shown here is derived from an EMBL/GenBank/DDBJ whole genome shotgun (WGS) entry which is preliminary data.</text>
</comment>
<evidence type="ECO:0000259" key="10">
    <source>
        <dbReference type="Pfam" id="PF20645"/>
    </source>
</evidence>
<evidence type="ECO:0000256" key="6">
    <source>
        <dbReference type="ARBA" id="ARBA00023015"/>
    </source>
</evidence>
<keyword evidence="6" id="KW-0805">Transcription regulation</keyword>
<dbReference type="PANTHER" id="PTHR31576">
    <property type="entry name" value="TATA BOX-BINDING PROTEIN-ASSOCIATED FACTOR RNA POLYMERASE I SUBUNIT B"/>
    <property type="match status" value="1"/>
</dbReference>
<dbReference type="Proteomes" id="UP000625711">
    <property type="component" value="Unassembled WGS sequence"/>
</dbReference>
<sequence length="773" mass="90204">MDDENGLCTECEVCGGTDFYKESGHYYCSECQTQSQKIREHVFEREDHTINKKSTRKIRKEKDKHEHKLTSWECYNIILKGLTDELILLGAKSELKVVVKCLWMKYLHKCEVFSIKSNKPPKFSILGSKRDIDILFNRKPAKRKRCPSVTSSVSNLSIKRQISSKKRALIHSHYEEISLSQQSLTQNSSLVGETLSSIPSDSEKSDTSSKRIMYNKFSKKEMTKLMSKNHQKAHSMDTMGTLTCHKLLRKDFTNKFKKGPTVLTICTLYCLLYLGLLIIEDPIQLNDIIRFIKEGHLSYGNFRHFFDENLKDEFLVLPTVPQNVFCNQYFRLKAARMVKFLDVTRYVRRPDLVVLCRRYCEELNLPAAVRISVERIIEKSKPLKTLGKTQKELPNYEGRVLGIIVVVLKLFYGLDGVTEKRLSAYAREVNGAVPDANMFDFEQWLMYIRCREMVVQKYHLISGLDRRDNVDGRLYMNYIHNQRISFKTNTKSLPNELKDYHQILSMVRGGCDAEEKFPATLTPFSVYADVILRQRSLPCQDLLQRKFTDDSLDFLLKPNNYLSLLDVRRVKNGGANDNVITEEMLHHHLATFYAWKTGNRTVTVKLNDDDGPDQNLQEYLDLFRKDEVRTIDAKVLLDNWQKGHEKQFKLNRILLQTLSESDKTARPRGKASERYTEHFNPYERYWLNVDANPTKSYYSKRQADCLIGKMPLSLRTIFLECARIAEQTVNEFYTELLLTELCLVYPVNLWDKKQNNTHTATLKDVLKSCYHRW</sequence>
<organism evidence="11 12">
    <name type="scientific">Rhynchophorus ferrugineus</name>
    <name type="common">Red palm weevil</name>
    <name type="synonym">Curculio ferrugineus</name>
    <dbReference type="NCBI Taxonomy" id="354439"/>
    <lineage>
        <taxon>Eukaryota</taxon>
        <taxon>Metazoa</taxon>
        <taxon>Ecdysozoa</taxon>
        <taxon>Arthropoda</taxon>
        <taxon>Hexapoda</taxon>
        <taxon>Insecta</taxon>
        <taxon>Pterygota</taxon>
        <taxon>Neoptera</taxon>
        <taxon>Endopterygota</taxon>
        <taxon>Coleoptera</taxon>
        <taxon>Polyphaga</taxon>
        <taxon>Cucujiformia</taxon>
        <taxon>Curculionidae</taxon>
        <taxon>Dryophthorinae</taxon>
        <taxon>Rhynchophorus</taxon>
    </lineage>
</organism>
<keyword evidence="8" id="KW-0804">Transcription</keyword>
<comment type="similarity">
    <text evidence="2">Belongs to the RRN7/TAF1B family.</text>
</comment>
<name>A0A834I0T7_RHYFE</name>
<evidence type="ECO:0000256" key="8">
    <source>
        <dbReference type="ARBA" id="ARBA00023163"/>
    </source>
</evidence>
<evidence type="ECO:0000256" key="1">
    <source>
        <dbReference type="ARBA" id="ARBA00004604"/>
    </source>
</evidence>
<evidence type="ECO:0000313" key="11">
    <source>
        <dbReference type="EMBL" id="KAF7270573.1"/>
    </source>
</evidence>
<proteinExistence type="inferred from homology"/>
<dbReference type="GO" id="GO:0008270">
    <property type="term" value="F:zinc ion binding"/>
    <property type="evidence" value="ECO:0007669"/>
    <property type="project" value="UniProtKB-KW"/>
</dbReference>
<feature type="domain" description="Rrn7/TAF1B C-terminal cyclin" evidence="10">
    <location>
        <begin position="327"/>
        <end position="449"/>
    </location>
</feature>
<evidence type="ECO:0000256" key="4">
    <source>
        <dbReference type="ARBA" id="ARBA00022771"/>
    </source>
</evidence>
<evidence type="ECO:0000256" key="3">
    <source>
        <dbReference type="ARBA" id="ARBA00022723"/>
    </source>
</evidence>
<comment type="subcellular location">
    <subcellularLocation>
        <location evidence="1">Nucleus</location>
        <location evidence="1">Nucleolus</location>
    </subcellularLocation>
</comment>
<dbReference type="GO" id="GO:0070860">
    <property type="term" value="C:RNA polymerase I core factor complex"/>
    <property type="evidence" value="ECO:0007669"/>
    <property type="project" value="InterPro"/>
</dbReference>
<dbReference type="Pfam" id="PF20645">
    <property type="entry name" value="Rrn7_cyclin_C"/>
    <property type="match status" value="1"/>
</dbReference>
<keyword evidence="12" id="KW-1185">Reference proteome</keyword>
<dbReference type="GO" id="GO:0005668">
    <property type="term" value="C:RNA polymerase transcription factor SL1 complex"/>
    <property type="evidence" value="ECO:0007669"/>
    <property type="project" value="TreeGrafter"/>
</dbReference>
<dbReference type="InterPro" id="IPR048538">
    <property type="entry name" value="Rrn7_cyclin_C"/>
</dbReference>
<evidence type="ECO:0000313" key="12">
    <source>
        <dbReference type="Proteomes" id="UP000625711"/>
    </source>
</evidence>
<dbReference type="InterPro" id="IPR033599">
    <property type="entry name" value="TAF1B/Rrn7"/>
</dbReference>
<evidence type="ECO:0000256" key="2">
    <source>
        <dbReference type="ARBA" id="ARBA00006899"/>
    </source>
</evidence>
<keyword evidence="9" id="KW-0539">Nucleus</keyword>
<dbReference type="PANTHER" id="PTHR31576:SF2">
    <property type="entry name" value="TATA BOX-BINDING PROTEIN-ASSOCIATED FACTOR RNA POLYMERASE I SUBUNIT B"/>
    <property type="match status" value="1"/>
</dbReference>
<gene>
    <name evidence="11" type="ORF">GWI33_016464</name>
</gene>
<keyword evidence="7" id="KW-0238">DNA-binding</keyword>
<dbReference type="GO" id="GO:0001164">
    <property type="term" value="F:RNA polymerase I core promoter sequence-specific DNA binding"/>
    <property type="evidence" value="ECO:0007669"/>
    <property type="project" value="InterPro"/>
</dbReference>
<keyword evidence="5" id="KW-0862">Zinc</keyword>
<dbReference type="OrthoDB" id="10069252at2759"/>